<comment type="caution">
    <text evidence="1">The sequence shown here is derived from an EMBL/GenBank/DDBJ whole genome shotgun (WGS) entry which is preliminary data.</text>
</comment>
<gene>
    <name evidence="1" type="ORF">Pint_13266</name>
</gene>
<sequence length="117" mass="12634">MATPSSASNIILNYPIDQIFDLDEALTMTAANTWSPEELSKDSSHRITEPNTSLTSKLQTVSTAGVCAVCMESFGSEFPGKQVICGHVFHDICIAMWVSNCNSCPLCRSICIISGQD</sequence>
<proteinExistence type="predicted"/>
<protein>
    <submittedName>
        <fullName evidence="1">Uncharacterized protein</fullName>
    </submittedName>
</protein>
<name>A0ACC0Y9Z8_9ROSI</name>
<evidence type="ECO:0000313" key="1">
    <source>
        <dbReference type="EMBL" id="KAJ0031824.1"/>
    </source>
</evidence>
<accession>A0ACC0Y9Z8</accession>
<reference evidence="2" key="1">
    <citation type="journal article" date="2023" name="G3 (Bethesda)">
        <title>Genome assembly and association tests identify interacting loci associated with vigor, precocity, and sex in interspecific pistachio rootstocks.</title>
        <authorList>
            <person name="Palmer W."/>
            <person name="Jacygrad E."/>
            <person name="Sagayaradj S."/>
            <person name="Cavanaugh K."/>
            <person name="Han R."/>
            <person name="Bertier L."/>
            <person name="Beede B."/>
            <person name="Kafkas S."/>
            <person name="Golino D."/>
            <person name="Preece J."/>
            <person name="Michelmore R."/>
        </authorList>
    </citation>
    <scope>NUCLEOTIDE SEQUENCE [LARGE SCALE GENOMIC DNA]</scope>
</reference>
<organism evidence="1 2">
    <name type="scientific">Pistacia integerrima</name>
    <dbReference type="NCBI Taxonomy" id="434235"/>
    <lineage>
        <taxon>Eukaryota</taxon>
        <taxon>Viridiplantae</taxon>
        <taxon>Streptophyta</taxon>
        <taxon>Embryophyta</taxon>
        <taxon>Tracheophyta</taxon>
        <taxon>Spermatophyta</taxon>
        <taxon>Magnoliopsida</taxon>
        <taxon>eudicotyledons</taxon>
        <taxon>Gunneridae</taxon>
        <taxon>Pentapetalae</taxon>
        <taxon>rosids</taxon>
        <taxon>malvids</taxon>
        <taxon>Sapindales</taxon>
        <taxon>Anacardiaceae</taxon>
        <taxon>Pistacia</taxon>
    </lineage>
</organism>
<dbReference type="Proteomes" id="UP001163603">
    <property type="component" value="Chromosome 8"/>
</dbReference>
<dbReference type="EMBL" id="CM047743">
    <property type="protein sequence ID" value="KAJ0031824.1"/>
    <property type="molecule type" value="Genomic_DNA"/>
</dbReference>
<evidence type="ECO:0000313" key="2">
    <source>
        <dbReference type="Proteomes" id="UP001163603"/>
    </source>
</evidence>
<keyword evidence="2" id="KW-1185">Reference proteome</keyword>